<dbReference type="SUPFAM" id="SSF54373">
    <property type="entry name" value="FAD-linked reductases, C-terminal domain"/>
    <property type="match status" value="1"/>
</dbReference>
<evidence type="ECO:0000313" key="6">
    <source>
        <dbReference type="Proteomes" id="UP001369815"/>
    </source>
</evidence>
<dbReference type="InterPro" id="IPR036188">
    <property type="entry name" value="FAD/NAD-bd_sf"/>
</dbReference>
<dbReference type="GO" id="GO:0016614">
    <property type="term" value="F:oxidoreductase activity, acting on CH-OH group of donors"/>
    <property type="evidence" value="ECO:0007669"/>
    <property type="project" value="InterPro"/>
</dbReference>
<dbReference type="PIRSF" id="PIRSF000137">
    <property type="entry name" value="Alcohol_oxidase"/>
    <property type="match status" value="1"/>
</dbReference>
<accession>A0AAX6MKA1</accession>
<organism evidence="5 6">
    <name type="scientific">Daldinia eschscholtzii</name>
    <dbReference type="NCBI Taxonomy" id="292717"/>
    <lineage>
        <taxon>Eukaryota</taxon>
        <taxon>Fungi</taxon>
        <taxon>Dikarya</taxon>
        <taxon>Ascomycota</taxon>
        <taxon>Pezizomycotina</taxon>
        <taxon>Sordariomycetes</taxon>
        <taxon>Xylariomycetidae</taxon>
        <taxon>Xylariales</taxon>
        <taxon>Hypoxylaceae</taxon>
        <taxon>Daldinia</taxon>
    </lineage>
</organism>
<dbReference type="Pfam" id="PF00732">
    <property type="entry name" value="GMC_oxred_N"/>
    <property type="match status" value="1"/>
</dbReference>
<dbReference type="PANTHER" id="PTHR47190:SF1">
    <property type="entry name" value="GLUCOSE-METHANOL-CHOLINE OXIDOREDUCTASE N-TERMINAL DOMAIN-CONTAINING PROTEIN"/>
    <property type="match status" value="1"/>
</dbReference>
<evidence type="ECO:0000313" key="5">
    <source>
        <dbReference type="EMBL" id="KAK6953065.1"/>
    </source>
</evidence>
<name>A0AAX6MKA1_9PEZI</name>
<keyword evidence="3" id="KW-0732">Signal</keyword>
<dbReference type="InterPro" id="IPR012132">
    <property type="entry name" value="GMC_OxRdtase"/>
</dbReference>
<dbReference type="GO" id="GO:0050660">
    <property type="term" value="F:flavin adenine dinucleotide binding"/>
    <property type="evidence" value="ECO:0007669"/>
    <property type="project" value="InterPro"/>
</dbReference>
<evidence type="ECO:0000256" key="3">
    <source>
        <dbReference type="SAM" id="SignalP"/>
    </source>
</evidence>
<dbReference type="SUPFAM" id="SSF51905">
    <property type="entry name" value="FAD/NAD(P)-binding domain"/>
    <property type="match status" value="1"/>
</dbReference>
<dbReference type="InterPro" id="IPR000172">
    <property type="entry name" value="GMC_OxRdtase_N"/>
</dbReference>
<gene>
    <name evidence="5" type="ORF">Daesc_005365</name>
</gene>
<comment type="caution">
    <text evidence="5">The sequence shown here is derived from an EMBL/GenBank/DDBJ whole genome shotgun (WGS) entry which is preliminary data.</text>
</comment>
<comment type="similarity">
    <text evidence="1">Belongs to the GMC oxidoreductase family.</text>
</comment>
<dbReference type="Gene3D" id="3.30.410.10">
    <property type="entry name" value="Cholesterol Oxidase, domain 2"/>
    <property type="match status" value="1"/>
</dbReference>
<dbReference type="Pfam" id="PF05199">
    <property type="entry name" value="GMC_oxred_C"/>
    <property type="match status" value="1"/>
</dbReference>
<dbReference type="Proteomes" id="UP001369815">
    <property type="component" value="Unassembled WGS sequence"/>
</dbReference>
<feature type="chain" id="PRO_5043915335" description="Glucose-methanol-choline oxidoreductase N-terminal domain-containing protein" evidence="3">
    <location>
        <begin position="21"/>
        <end position="570"/>
    </location>
</feature>
<dbReference type="EMBL" id="JBANMG010000005">
    <property type="protein sequence ID" value="KAK6953065.1"/>
    <property type="molecule type" value="Genomic_DNA"/>
</dbReference>
<evidence type="ECO:0000256" key="1">
    <source>
        <dbReference type="ARBA" id="ARBA00010790"/>
    </source>
</evidence>
<keyword evidence="2" id="KW-0274">FAD</keyword>
<feature type="binding site" evidence="2">
    <location>
        <position position="251"/>
    </location>
    <ligand>
        <name>FAD</name>
        <dbReference type="ChEBI" id="CHEBI:57692"/>
    </ligand>
</feature>
<dbReference type="InterPro" id="IPR053208">
    <property type="entry name" value="GMC_Oxidoreductase_CD"/>
</dbReference>
<feature type="domain" description="Glucose-methanol-choline oxidoreductase N-terminal" evidence="4">
    <location>
        <begin position="288"/>
        <end position="302"/>
    </location>
</feature>
<dbReference type="PROSITE" id="PS00624">
    <property type="entry name" value="GMC_OXRED_2"/>
    <property type="match status" value="1"/>
</dbReference>
<evidence type="ECO:0000256" key="2">
    <source>
        <dbReference type="PIRSR" id="PIRSR000137-2"/>
    </source>
</evidence>
<reference evidence="5 6" key="1">
    <citation type="journal article" date="2024" name="Front Chem Biol">
        <title>Unveiling the potential of Daldinia eschscholtzii MFLUCC 19-0629 through bioactivity and bioinformatics studies for enhanced sustainable agriculture production.</title>
        <authorList>
            <person name="Brooks S."/>
            <person name="Weaver J.A."/>
            <person name="Klomchit A."/>
            <person name="Alharthi S.A."/>
            <person name="Onlamun T."/>
            <person name="Nurani R."/>
            <person name="Vong T.K."/>
            <person name="Alberti F."/>
            <person name="Greco C."/>
        </authorList>
    </citation>
    <scope>NUCLEOTIDE SEQUENCE [LARGE SCALE GENOMIC DNA]</scope>
    <source>
        <strain evidence="5">MFLUCC 19-0629</strain>
    </source>
</reference>
<dbReference type="AlphaFoldDB" id="A0AAX6MKA1"/>
<proteinExistence type="inferred from homology"/>
<evidence type="ECO:0000259" key="4">
    <source>
        <dbReference type="PROSITE" id="PS00624"/>
    </source>
</evidence>
<feature type="signal peptide" evidence="3">
    <location>
        <begin position="1"/>
        <end position="20"/>
    </location>
</feature>
<dbReference type="PANTHER" id="PTHR47190">
    <property type="entry name" value="DEHYDROGENASE, PUTATIVE-RELATED"/>
    <property type="match status" value="1"/>
</dbReference>
<keyword evidence="2" id="KW-0285">Flavoprotein</keyword>
<protein>
    <recommendedName>
        <fullName evidence="4">Glucose-methanol-choline oxidoreductase N-terminal domain-containing protein</fullName>
    </recommendedName>
</protein>
<dbReference type="Gene3D" id="3.50.50.60">
    <property type="entry name" value="FAD/NAD(P)-binding domain"/>
    <property type="match status" value="1"/>
</dbReference>
<feature type="binding site" evidence="2">
    <location>
        <begin position="551"/>
        <end position="552"/>
    </location>
    <ligand>
        <name>FAD</name>
        <dbReference type="ChEBI" id="CHEBI:57692"/>
    </ligand>
</feature>
<comment type="cofactor">
    <cofactor evidence="2">
        <name>FAD</name>
        <dbReference type="ChEBI" id="CHEBI:57692"/>
    </cofactor>
</comment>
<sequence>MKSFLTLAAIAGLLSEPVYGAPAYTNRRNSTNWASQKWDAIVVGAGTAGIIVADRLSEAGKKTLLVELGGASYGVTGGTEKPEWLDGTSMSRVDVPGLYKSIFNGNSDLLCPPGVVNSFQACTIGGNSAINAGLYFQPPASDWDDYHPEGWKSADVKGATQRLLDTQASIESYSTDGKFYMQTGYEAAKKWLVDGAGLSEVVFNETPDNKDMVFGRPSYDYIGGQRGGPTRTYLQNALKRSNFHLQTGVHVKRVNHINGVASGITAEVNGSLLEIRLSPRGRVVLSGGAIASPGLLMHSGIGPLETLLNMTASGFLPLNSTSWVLNPSVGEGLFDNPNTFIELTGPEIESYVHDYNNPIPADRDLYLSSRSGPYASASQTSAFWAYMPNPDGTKTGVQGTIDSSGYGEFVDNKTITLNIYGTSGLYSAGRVILSDDGKFVPGPSSDIYYSDPRDSENIAKFIHTIFQALPPSSPDSPATEGLTPLNIPRNSTQEEIRTYITTWSDYAVGSVQHWSSSCRIGKCVDTDTKVIGTDNIYVVDASILSPLTVNPQFGVMVAGEKGAERILETW</sequence>
<keyword evidence="6" id="KW-1185">Reference proteome</keyword>
<dbReference type="InterPro" id="IPR007867">
    <property type="entry name" value="GMC_OxRtase_C"/>
</dbReference>